<dbReference type="EMBL" id="NJHN03000062">
    <property type="protein sequence ID" value="KAH9418693.1"/>
    <property type="molecule type" value="Genomic_DNA"/>
</dbReference>
<accession>A0ABQ8J7Z8</accession>
<dbReference type="InterPro" id="IPR010562">
    <property type="entry name" value="Haemolymph_juvenile_hormone-bd"/>
</dbReference>
<dbReference type="Gene3D" id="3.15.10.30">
    <property type="entry name" value="Haemolymph juvenile hormone binding protein"/>
    <property type="match status" value="1"/>
</dbReference>
<evidence type="ECO:0000313" key="2">
    <source>
        <dbReference type="EMBL" id="KAH9418693.1"/>
    </source>
</evidence>
<sequence>MKFKKDSSPDLEKRSTISTTTVATTQKLKRETVKESTESTAATTTTTPDPFDDFESGELISDEDLKKLSKIIKVDNENVEKLKKISSKLNKLAEKVDENHGHIRPELLIDEFLPDPVRVRDIPVSKDEDWLTSYNGKFSNVMMYGIRNVEIESIRANVGKLNANIHLTISEVFLTGNYTLDGSVSFVSIEGAGAFRFNISDMEIDAFGNLERMSNGQLHIDTIDLNMKADEVNLDLENFEVFGSEVIAQTIISALSDIIFDQVKYTVTDKISVKIRTLINQRLERIKLDQLIQHESEILFDDIVRMVSKRIKHRIDPIPLPSFQRQIETKILQFIPINISIDIEHGKLYGLSTFTRMGDIYVIYEDESAIIEAQVGFQNLTGKYDWNINVLGRNGPTGSSSLAIRNVTAYLRMRQPLKRGSTPRLEEFMVQNITYVWIEMKGLGVWDSLLELIINSISNVFRLQIANVITSTVSKVLQQSLDRSQFSFIP</sequence>
<dbReference type="SUPFAM" id="SSF55394">
    <property type="entry name" value="Bactericidal permeability-increasing protein, BPI"/>
    <property type="match status" value="1"/>
</dbReference>
<proteinExistence type="predicted"/>
<evidence type="ECO:0000313" key="3">
    <source>
        <dbReference type="Proteomes" id="UP000887458"/>
    </source>
</evidence>
<feature type="compositionally biased region" description="Low complexity" evidence="1">
    <location>
        <begin position="38"/>
        <end position="49"/>
    </location>
</feature>
<dbReference type="PANTHER" id="PTHR11008">
    <property type="entry name" value="PROTEIN TAKEOUT-LIKE PROTEIN"/>
    <property type="match status" value="1"/>
</dbReference>
<reference evidence="2 3" key="1">
    <citation type="journal article" date="2018" name="J. Allergy Clin. Immunol.">
        <title>High-quality assembly of Dermatophagoides pteronyssinus genome and transcriptome reveals a wide range of novel allergens.</title>
        <authorList>
            <person name="Liu X.Y."/>
            <person name="Yang K.Y."/>
            <person name="Wang M.Q."/>
            <person name="Kwok J.S."/>
            <person name="Zeng X."/>
            <person name="Yang Z."/>
            <person name="Xiao X.J."/>
            <person name="Lau C.P."/>
            <person name="Li Y."/>
            <person name="Huang Z.M."/>
            <person name="Ba J.G."/>
            <person name="Yim A.K."/>
            <person name="Ouyang C.Y."/>
            <person name="Ngai S.M."/>
            <person name="Chan T.F."/>
            <person name="Leung E.L."/>
            <person name="Liu L."/>
            <person name="Liu Z.G."/>
            <person name="Tsui S.K."/>
        </authorList>
    </citation>
    <scope>NUCLEOTIDE SEQUENCE [LARGE SCALE GENOMIC DNA]</scope>
    <source>
        <strain evidence="2">Derp</strain>
    </source>
</reference>
<dbReference type="InterPro" id="IPR038602">
    <property type="entry name" value="Mite_allergen_7_sf"/>
</dbReference>
<dbReference type="Proteomes" id="UP000887458">
    <property type="component" value="Unassembled WGS sequence"/>
</dbReference>
<dbReference type="PANTHER" id="PTHR11008:SF13">
    <property type="entry name" value="FI04421P"/>
    <property type="match status" value="1"/>
</dbReference>
<dbReference type="InterPro" id="IPR038606">
    <property type="entry name" value="To_sf"/>
</dbReference>
<organism evidence="2 3">
    <name type="scientific">Dermatophagoides pteronyssinus</name>
    <name type="common">European house dust mite</name>
    <dbReference type="NCBI Taxonomy" id="6956"/>
    <lineage>
        <taxon>Eukaryota</taxon>
        <taxon>Metazoa</taxon>
        <taxon>Ecdysozoa</taxon>
        <taxon>Arthropoda</taxon>
        <taxon>Chelicerata</taxon>
        <taxon>Arachnida</taxon>
        <taxon>Acari</taxon>
        <taxon>Acariformes</taxon>
        <taxon>Sarcoptiformes</taxon>
        <taxon>Astigmata</taxon>
        <taxon>Psoroptidia</taxon>
        <taxon>Analgoidea</taxon>
        <taxon>Pyroglyphidae</taxon>
        <taxon>Dermatophagoidinae</taxon>
        <taxon>Dermatophagoides</taxon>
    </lineage>
</organism>
<protein>
    <submittedName>
        <fullName evidence="2">Uncharacterized protein</fullName>
    </submittedName>
</protein>
<dbReference type="InterPro" id="IPR020234">
    <property type="entry name" value="Mite_allergen_group-7"/>
</dbReference>
<dbReference type="InterPro" id="IPR017943">
    <property type="entry name" value="Bactericidal_perm-incr_a/b_dom"/>
</dbReference>
<name>A0ABQ8J7Z8_DERPT</name>
<dbReference type="Pfam" id="PF06585">
    <property type="entry name" value="JHBP"/>
    <property type="match status" value="1"/>
</dbReference>
<dbReference type="Pfam" id="PF16984">
    <property type="entry name" value="Grp7_allergen"/>
    <property type="match status" value="1"/>
</dbReference>
<gene>
    <name evidence="2" type="ORF">DERP_004019</name>
</gene>
<feature type="compositionally biased region" description="Basic and acidic residues" evidence="1">
    <location>
        <begin position="28"/>
        <end position="37"/>
    </location>
</feature>
<feature type="region of interest" description="Disordered" evidence="1">
    <location>
        <begin position="1"/>
        <end position="56"/>
    </location>
</feature>
<feature type="compositionally biased region" description="Low complexity" evidence="1">
    <location>
        <begin position="16"/>
        <end position="25"/>
    </location>
</feature>
<keyword evidence="3" id="KW-1185">Reference proteome</keyword>
<dbReference type="Gene3D" id="3.15.10.50">
    <property type="match status" value="1"/>
</dbReference>
<reference evidence="2 3" key="2">
    <citation type="journal article" date="2022" name="Mol. Biol. Evol.">
        <title>Comparative Genomics Reveals Insights into the Divergent Evolution of Astigmatic Mites and Household Pest Adaptations.</title>
        <authorList>
            <person name="Xiong Q."/>
            <person name="Wan A.T."/>
            <person name="Liu X."/>
            <person name="Fung C.S."/>
            <person name="Xiao X."/>
            <person name="Malainual N."/>
            <person name="Hou J."/>
            <person name="Wang L."/>
            <person name="Wang M."/>
            <person name="Yang K.Y."/>
            <person name="Cui Y."/>
            <person name="Leung E.L."/>
            <person name="Nong W."/>
            <person name="Shin S.K."/>
            <person name="Au S.W."/>
            <person name="Jeong K.Y."/>
            <person name="Chew F.T."/>
            <person name="Hui J.H."/>
            <person name="Leung T.F."/>
            <person name="Tungtrongchitr A."/>
            <person name="Zhong N."/>
            <person name="Liu Z."/>
            <person name="Tsui S.K."/>
        </authorList>
    </citation>
    <scope>NUCLEOTIDE SEQUENCE [LARGE SCALE GENOMIC DNA]</scope>
    <source>
        <strain evidence="2">Derp</strain>
    </source>
</reference>
<evidence type="ECO:0000256" key="1">
    <source>
        <dbReference type="SAM" id="MobiDB-lite"/>
    </source>
</evidence>
<dbReference type="SMART" id="SM00700">
    <property type="entry name" value="JHBP"/>
    <property type="match status" value="1"/>
</dbReference>
<feature type="compositionally biased region" description="Basic and acidic residues" evidence="1">
    <location>
        <begin position="1"/>
        <end position="15"/>
    </location>
</feature>
<comment type="caution">
    <text evidence="2">The sequence shown here is derived from an EMBL/GenBank/DDBJ whole genome shotgun (WGS) entry which is preliminary data.</text>
</comment>